<feature type="transmembrane region" description="Helical" evidence="8">
    <location>
        <begin position="478"/>
        <end position="497"/>
    </location>
</feature>
<feature type="transmembrane region" description="Helical" evidence="8">
    <location>
        <begin position="100"/>
        <end position="124"/>
    </location>
</feature>
<dbReference type="AlphaFoldDB" id="A0A8H6U6M5"/>
<reference evidence="9" key="1">
    <citation type="journal article" date="2020" name="Phytopathology">
        <title>Genome Sequence Resources of Colletotrichum truncatum, C. plurivorum, C. musicola, and C. sojae: Four Species Pathogenic to Soybean (Glycine max).</title>
        <authorList>
            <person name="Rogerio F."/>
            <person name="Boufleur T.R."/>
            <person name="Ciampi-Guillardi M."/>
            <person name="Sukno S.A."/>
            <person name="Thon M.R."/>
            <person name="Massola Junior N.S."/>
            <person name="Baroncelli R."/>
        </authorList>
    </citation>
    <scope>NUCLEOTIDE SEQUENCE</scope>
    <source>
        <strain evidence="9">LFN0074</strain>
    </source>
</reference>
<feature type="transmembrane region" description="Helical" evidence="8">
    <location>
        <begin position="443"/>
        <end position="466"/>
    </location>
</feature>
<evidence type="ECO:0000256" key="7">
    <source>
        <dbReference type="SAM" id="MobiDB-lite"/>
    </source>
</evidence>
<keyword evidence="10" id="KW-1185">Reference proteome</keyword>
<dbReference type="SUPFAM" id="SSF103473">
    <property type="entry name" value="MFS general substrate transporter"/>
    <property type="match status" value="1"/>
</dbReference>
<dbReference type="EMBL" id="WIGM01000065">
    <property type="protein sequence ID" value="KAF6842624.1"/>
    <property type="molecule type" value="Genomic_DNA"/>
</dbReference>
<evidence type="ECO:0000256" key="8">
    <source>
        <dbReference type="SAM" id="Phobius"/>
    </source>
</evidence>
<feature type="transmembrane region" description="Helical" evidence="8">
    <location>
        <begin position="413"/>
        <end position="431"/>
    </location>
</feature>
<evidence type="ECO:0000256" key="5">
    <source>
        <dbReference type="ARBA" id="ARBA00023136"/>
    </source>
</evidence>
<feature type="region of interest" description="Disordered" evidence="7">
    <location>
        <begin position="18"/>
        <end position="44"/>
    </location>
</feature>
<gene>
    <name evidence="9" type="ORF">CMUS01_02940</name>
</gene>
<evidence type="ECO:0000256" key="4">
    <source>
        <dbReference type="ARBA" id="ARBA00022989"/>
    </source>
</evidence>
<organism evidence="9 10">
    <name type="scientific">Colletotrichum musicola</name>
    <dbReference type="NCBI Taxonomy" id="2175873"/>
    <lineage>
        <taxon>Eukaryota</taxon>
        <taxon>Fungi</taxon>
        <taxon>Dikarya</taxon>
        <taxon>Ascomycota</taxon>
        <taxon>Pezizomycotina</taxon>
        <taxon>Sordariomycetes</taxon>
        <taxon>Hypocreomycetidae</taxon>
        <taxon>Glomerellales</taxon>
        <taxon>Glomerellaceae</taxon>
        <taxon>Colletotrichum</taxon>
        <taxon>Colletotrichum orchidearum species complex</taxon>
    </lineage>
</organism>
<protein>
    <submittedName>
        <fullName evidence="9">Major facilitator superfamily transporter</fullName>
    </submittedName>
</protein>
<keyword evidence="4 8" id="KW-1133">Transmembrane helix</keyword>
<comment type="similarity">
    <text evidence="6">Belongs to the major facilitator superfamily. Allantoate permease family.</text>
</comment>
<dbReference type="Proteomes" id="UP000639643">
    <property type="component" value="Unassembled WGS sequence"/>
</dbReference>
<dbReference type="Pfam" id="PF07690">
    <property type="entry name" value="MFS_1"/>
    <property type="match status" value="1"/>
</dbReference>
<dbReference type="InterPro" id="IPR036259">
    <property type="entry name" value="MFS_trans_sf"/>
</dbReference>
<evidence type="ECO:0000313" key="9">
    <source>
        <dbReference type="EMBL" id="KAF6842624.1"/>
    </source>
</evidence>
<dbReference type="OrthoDB" id="3639251at2759"/>
<keyword evidence="3 8" id="KW-0812">Transmembrane</keyword>
<dbReference type="GO" id="GO:0022857">
    <property type="term" value="F:transmembrane transporter activity"/>
    <property type="evidence" value="ECO:0007669"/>
    <property type="project" value="InterPro"/>
</dbReference>
<keyword evidence="2" id="KW-0813">Transport</keyword>
<feature type="transmembrane region" description="Helical" evidence="8">
    <location>
        <begin position="160"/>
        <end position="181"/>
    </location>
</feature>
<sequence length="534" mass="59147">MGVPEHVDATVQVSAHAADARGGVADEKSSGSDGGISPVDSEPKEYIDPKEERAFVWRLDLFFLTIGFLGYMFKYIDQTNINNAYVSGMKEDLSLYGNELNYFTTFFNIGYMIMLYPSCIIISHFGPSKWLPGCELIWGVLTCCLSVVTSAKQVYGLRFLIGLFEGTAWPGYFTLISQWYMPHEVALRMSLYNIAQPAGAMLSGAMQGALSTNFEGVAGRAGWRWAFIINGACTILVALAAFFILPGYPERPNPLSKFYMKPRHLEIALARGRRVGRKPQIGITVKSFLRCFTFWQLWAIAIAWPIGGNFTPASYFNLWLKSLRNPDGTVKYSVAMLNYLPIAGQGVQLVAELLFSGFSGYFGVHLPFLLLHSVKLEQDHSIIKADDEQAVNITSHIILIIRPKNEQAYMAGWYMNYMGAVSTMLLCSWGSAHLQHEPEVRTVLFASGTVLAYILSASIPIAAFPASEAPNWRIGSKLYLGFALVATVVFVGIHFAFKWDDKKKAKAAIKEGVVGEPDNADMGVRGTVAHERKL</sequence>
<accession>A0A8H6U6M5</accession>
<evidence type="ECO:0000313" key="10">
    <source>
        <dbReference type="Proteomes" id="UP000639643"/>
    </source>
</evidence>
<dbReference type="PANTHER" id="PTHR43791">
    <property type="entry name" value="PERMEASE-RELATED"/>
    <property type="match status" value="1"/>
</dbReference>
<feature type="transmembrane region" description="Helical" evidence="8">
    <location>
        <begin position="130"/>
        <end position="148"/>
    </location>
</feature>
<keyword evidence="5 8" id="KW-0472">Membrane</keyword>
<evidence type="ECO:0000256" key="6">
    <source>
        <dbReference type="ARBA" id="ARBA00037968"/>
    </source>
</evidence>
<proteinExistence type="inferred from homology"/>
<feature type="transmembrane region" description="Helical" evidence="8">
    <location>
        <begin position="55"/>
        <end position="73"/>
    </location>
</feature>
<evidence type="ECO:0000256" key="3">
    <source>
        <dbReference type="ARBA" id="ARBA00022692"/>
    </source>
</evidence>
<dbReference type="Gene3D" id="1.20.1250.20">
    <property type="entry name" value="MFS general substrate transporter like domains"/>
    <property type="match status" value="1"/>
</dbReference>
<evidence type="ECO:0000256" key="1">
    <source>
        <dbReference type="ARBA" id="ARBA00004141"/>
    </source>
</evidence>
<dbReference type="PANTHER" id="PTHR43791:SF64">
    <property type="entry name" value="MAJOR FACILITATOR SUPERFAMILY (MFS) PROFILE DOMAIN-CONTAINING PROTEIN"/>
    <property type="match status" value="1"/>
</dbReference>
<dbReference type="FunFam" id="1.20.1250.20:FF:000065">
    <property type="entry name" value="Putative MFS pantothenate transporter"/>
    <property type="match status" value="1"/>
</dbReference>
<comment type="caution">
    <text evidence="9">The sequence shown here is derived from an EMBL/GenBank/DDBJ whole genome shotgun (WGS) entry which is preliminary data.</text>
</comment>
<name>A0A8H6U6M5_9PEZI</name>
<comment type="subcellular location">
    <subcellularLocation>
        <location evidence="1">Membrane</location>
        <topology evidence="1">Multi-pass membrane protein</topology>
    </subcellularLocation>
</comment>
<dbReference type="InterPro" id="IPR011701">
    <property type="entry name" value="MFS"/>
</dbReference>
<feature type="transmembrane region" description="Helical" evidence="8">
    <location>
        <begin position="225"/>
        <end position="248"/>
    </location>
</feature>
<dbReference type="GO" id="GO:0016020">
    <property type="term" value="C:membrane"/>
    <property type="evidence" value="ECO:0007669"/>
    <property type="project" value="UniProtKB-SubCell"/>
</dbReference>
<evidence type="ECO:0000256" key="2">
    <source>
        <dbReference type="ARBA" id="ARBA00022448"/>
    </source>
</evidence>